<dbReference type="Pfam" id="PF12244">
    <property type="entry name" value="DUF3606"/>
    <property type="match status" value="1"/>
</dbReference>
<name>A0ABX2DBC9_9SPHI</name>
<accession>A0ABX2DBC9</accession>
<proteinExistence type="predicted"/>
<comment type="caution">
    <text evidence="2">The sequence shown here is derived from an EMBL/GenBank/DDBJ whole genome shotgun (WGS) entry which is preliminary data.</text>
</comment>
<dbReference type="InterPro" id="IPR022037">
    <property type="entry name" value="DUF3606"/>
</dbReference>
<gene>
    <name evidence="2" type="ORF">HQN85_02805</name>
</gene>
<reference evidence="2 3" key="1">
    <citation type="submission" date="2020-05" db="EMBL/GenBank/DDBJ databases">
        <title>Description of Pedobacter foliorum sp. nov.</title>
        <authorList>
            <person name="Qi S."/>
            <person name="Carlier A."/>
            <person name="Cnockaert M."/>
            <person name="Vandamme P."/>
        </authorList>
    </citation>
    <scope>NUCLEOTIDE SEQUENCE [LARGE SCALE GENOMIC DNA]</scope>
    <source>
        <strain evidence="2 3">LMG 31300</strain>
    </source>
</reference>
<organism evidence="2 3">
    <name type="scientific">Pedobacter boryungensis</name>
    <dbReference type="NCBI Taxonomy" id="869962"/>
    <lineage>
        <taxon>Bacteria</taxon>
        <taxon>Pseudomonadati</taxon>
        <taxon>Bacteroidota</taxon>
        <taxon>Sphingobacteriia</taxon>
        <taxon>Sphingobacteriales</taxon>
        <taxon>Sphingobacteriaceae</taxon>
        <taxon>Pedobacter</taxon>
    </lineage>
</organism>
<dbReference type="RefSeq" id="WP_173268823.1">
    <property type="nucleotide sequence ID" value="NZ_JABMKV010000001.1"/>
</dbReference>
<dbReference type="Proteomes" id="UP000762110">
    <property type="component" value="Unassembled WGS sequence"/>
</dbReference>
<dbReference type="EMBL" id="JABMKV010000001">
    <property type="protein sequence ID" value="NQX30636.1"/>
    <property type="molecule type" value="Genomic_DNA"/>
</dbReference>
<feature type="region of interest" description="Disordered" evidence="1">
    <location>
        <begin position="1"/>
        <end position="31"/>
    </location>
</feature>
<evidence type="ECO:0000313" key="3">
    <source>
        <dbReference type="Proteomes" id="UP000762110"/>
    </source>
</evidence>
<evidence type="ECO:0000256" key="1">
    <source>
        <dbReference type="SAM" id="MobiDB-lite"/>
    </source>
</evidence>
<protein>
    <submittedName>
        <fullName evidence="2">DUF3606 domain-containing protein</fullName>
    </submittedName>
</protein>
<sequence>MIQLNEDNSGFGENVPDPEEIRERYPIEDDSDTLEPFVDEYENREINTDDPEDIIHWAQEFQISVDDLKSAIVLNGNSVKEIKKYLSV</sequence>
<keyword evidence="3" id="KW-1185">Reference proteome</keyword>
<evidence type="ECO:0000313" key="2">
    <source>
        <dbReference type="EMBL" id="NQX30636.1"/>
    </source>
</evidence>